<dbReference type="PANTHER" id="PTHR43279:SF1">
    <property type="entry name" value="CATECHOL-2,3-DIOXYGENASE"/>
    <property type="match status" value="1"/>
</dbReference>
<protein>
    <submittedName>
        <fullName evidence="4">Glyoxalase/bleomycin resistance protein/dioxygenase</fullName>
    </submittedName>
</protein>
<proteinExistence type="predicted"/>
<dbReference type="InterPro" id="IPR018146">
    <property type="entry name" value="Glyoxalase_1_CS"/>
</dbReference>
<gene>
    <name evidence="4" type="ORF">C493_13033</name>
</gene>
<dbReference type="PROSITE" id="PS00934">
    <property type="entry name" value="GLYOXALASE_I_1"/>
    <property type="match status" value="1"/>
</dbReference>
<evidence type="ECO:0000256" key="1">
    <source>
        <dbReference type="ARBA" id="ARBA00022723"/>
    </source>
</evidence>
<dbReference type="Proteomes" id="UP000011602">
    <property type="component" value="Unassembled WGS sequence"/>
</dbReference>
<feature type="region of interest" description="Disordered" evidence="2">
    <location>
        <begin position="160"/>
        <end position="185"/>
    </location>
</feature>
<name>L9WWY8_9EURY</name>
<dbReference type="OrthoDB" id="37941at2157"/>
<dbReference type="RefSeq" id="WP_007259880.1">
    <property type="nucleotide sequence ID" value="NZ_AOHZ01000061.1"/>
</dbReference>
<sequence>MTNSAAQLPAAAHLGRSALVVDDEPTVTTFYRDVVGLTVLSADSSTTVLGAGETPLLELRHGSDASARPADAAGLFHNAFLLPSRAALGDALARVRDRWELTGASDHGVSEALYLNDPEGNGVELYCDRPREEWPRDDDGGIRIGSWALDLEPIAAAATAAGGGTDGGAADDATDAPAADGVPPETTLGHVHLEVSSLEAARRFYVDTLGLDVKTATPRALFLAAGDYHHHLAVNTWNGRSAPAPDGSRGLSWTELVVPSSDALEAIRRRLEESGVTVDERETGLGFVDPDGLEIRLRAESN</sequence>
<dbReference type="PANTHER" id="PTHR43279">
    <property type="entry name" value="CATECHOL-2,3-DIOXYGENASE"/>
    <property type="match status" value="1"/>
</dbReference>
<keyword evidence="4" id="KW-0223">Dioxygenase</keyword>
<dbReference type="PROSITE" id="PS51819">
    <property type="entry name" value="VOC"/>
    <property type="match status" value="2"/>
</dbReference>
<dbReference type="GO" id="GO:0004462">
    <property type="term" value="F:lactoylglutathione lyase activity"/>
    <property type="evidence" value="ECO:0007669"/>
    <property type="project" value="InterPro"/>
</dbReference>
<dbReference type="Gene3D" id="3.10.180.10">
    <property type="entry name" value="2,3-Dihydroxybiphenyl 1,2-Dioxygenase, domain 1"/>
    <property type="match status" value="2"/>
</dbReference>
<dbReference type="SUPFAM" id="SSF54593">
    <property type="entry name" value="Glyoxalase/Bleomycin resistance protein/Dihydroxybiphenyl dioxygenase"/>
    <property type="match status" value="2"/>
</dbReference>
<dbReference type="InterPro" id="IPR004360">
    <property type="entry name" value="Glyas_Fos-R_dOase_dom"/>
</dbReference>
<dbReference type="GO" id="GO:0051213">
    <property type="term" value="F:dioxygenase activity"/>
    <property type="evidence" value="ECO:0007669"/>
    <property type="project" value="UniProtKB-KW"/>
</dbReference>
<dbReference type="EMBL" id="AOHZ01000061">
    <property type="protein sequence ID" value="ELY53975.1"/>
    <property type="molecule type" value="Genomic_DNA"/>
</dbReference>
<feature type="domain" description="VOC" evidence="3">
    <location>
        <begin position="13"/>
        <end position="128"/>
    </location>
</feature>
<dbReference type="GO" id="GO:0046872">
    <property type="term" value="F:metal ion binding"/>
    <property type="evidence" value="ECO:0007669"/>
    <property type="project" value="UniProtKB-KW"/>
</dbReference>
<evidence type="ECO:0000256" key="2">
    <source>
        <dbReference type="SAM" id="MobiDB-lite"/>
    </source>
</evidence>
<dbReference type="InterPro" id="IPR037523">
    <property type="entry name" value="VOC_core"/>
</dbReference>
<comment type="caution">
    <text evidence="4">The sequence shown here is derived from an EMBL/GenBank/DDBJ whole genome shotgun (WGS) entry which is preliminary data.</text>
</comment>
<dbReference type="PATRIC" id="fig|1227499.3.peg.2675"/>
<feature type="domain" description="VOC" evidence="3">
    <location>
        <begin position="187"/>
        <end position="302"/>
    </location>
</feature>
<dbReference type="AlphaFoldDB" id="L9WWY8"/>
<feature type="compositionally biased region" description="Low complexity" evidence="2">
    <location>
        <begin position="168"/>
        <end position="181"/>
    </location>
</feature>
<dbReference type="Pfam" id="PF00903">
    <property type="entry name" value="Glyoxalase"/>
    <property type="match status" value="2"/>
</dbReference>
<reference evidence="4 5" key="1">
    <citation type="journal article" date="2014" name="PLoS Genet.">
        <title>Phylogenetically driven sequencing of extremely halophilic archaea reveals strategies for static and dynamic osmo-response.</title>
        <authorList>
            <person name="Becker E.A."/>
            <person name="Seitzer P.M."/>
            <person name="Tritt A."/>
            <person name="Larsen D."/>
            <person name="Krusor M."/>
            <person name="Yao A.I."/>
            <person name="Wu D."/>
            <person name="Madern D."/>
            <person name="Eisen J.A."/>
            <person name="Darling A.E."/>
            <person name="Facciotti M.T."/>
        </authorList>
    </citation>
    <scope>NUCLEOTIDE SEQUENCE [LARGE SCALE GENOMIC DNA]</scope>
    <source>
        <strain evidence="4 5">JCM 12255</strain>
    </source>
</reference>
<dbReference type="STRING" id="1227499.C493_13033"/>
<organism evidence="4 5">
    <name type="scientific">Natronolimnohabitans innermongolicus JCM 12255</name>
    <dbReference type="NCBI Taxonomy" id="1227499"/>
    <lineage>
        <taxon>Archaea</taxon>
        <taxon>Methanobacteriati</taxon>
        <taxon>Methanobacteriota</taxon>
        <taxon>Stenosarchaea group</taxon>
        <taxon>Halobacteria</taxon>
        <taxon>Halobacteriales</taxon>
        <taxon>Natrialbaceae</taxon>
        <taxon>Natronolimnohabitans</taxon>
    </lineage>
</organism>
<evidence type="ECO:0000313" key="5">
    <source>
        <dbReference type="Proteomes" id="UP000011602"/>
    </source>
</evidence>
<keyword evidence="5" id="KW-1185">Reference proteome</keyword>
<evidence type="ECO:0000259" key="3">
    <source>
        <dbReference type="PROSITE" id="PS51819"/>
    </source>
</evidence>
<keyword evidence="4" id="KW-0560">Oxidoreductase</keyword>
<accession>L9WWY8</accession>
<dbReference type="InterPro" id="IPR029068">
    <property type="entry name" value="Glyas_Bleomycin-R_OHBP_Dase"/>
</dbReference>
<dbReference type="CDD" id="cd16359">
    <property type="entry name" value="VOC_BsCatE_like_C"/>
    <property type="match status" value="1"/>
</dbReference>
<evidence type="ECO:0000313" key="4">
    <source>
        <dbReference type="EMBL" id="ELY53975.1"/>
    </source>
</evidence>
<dbReference type="eggNOG" id="arCOG06106">
    <property type="taxonomic scope" value="Archaea"/>
</dbReference>
<keyword evidence="1" id="KW-0479">Metal-binding</keyword>